<dbReference type="InterPro" id="IPR016039">
    <property type="entry name" value="Thiolase-like"/>
</dbReference>
<dbReference type="Pfam" id="PF00550">
    <property type="entry name" value="PP-binding"/>
    <property type="match status" value="2"/>
</dbReference>
<dbReference type="Pfam" id="PF00975">
    <property type="entry name" value="Thioesterase"/>
    <property type="match status" value="1"/>
</dbReference>
<dbReference type="InterPro" id="IPR014031">
    <property type="entry name" value="Ketoacyl_synth_C"/>
</dbReference>
<dbReference type="Gene3D" id="3.40.47.10">
    <property type="match status" value="2"/>
</dbReference>
<dbReference type="PROSITE" id="PS52019">
    <property type="entry name" value="PKS_MFAS_DH"/>
    <property type="match status" value="2"/>
</dbReference>
<dbReference type="Pfam" id="PF21089">
    <property type="entry name" value="PKS_DH_N"/>
    <property type="match status" value="2"/>
</dbReference>
<dbReference type="GO" id="GO:0004312">
    <property type="term" value="F:fatty acid synthase activity"/>
    <property type="evidence" value="ECO:0007669"/>
    <property type="project" value="TreeGrafter"/>
</dbReference>
<evidence type="ECO:0000256" key="5">
    <source>
        <dbReference type="ARBA" id="ARBA00022679"/>
    </source>
</evidence>
<keyword evidence="3" id="KW-0596">Phosphopantetheine</keyword>
<dbReference type="Pfam" id="PF14765">
    <property type="entry name" value="PS-DH"/>
    <property type="match status" value="2"/>
</dbReference>
<evidence type="ECO:0000256" key="6">
    <source>
        <dbReference type="ARBA" id="ARBA00023194"/>
    </source>
</evidence>
<dbReference type="Pfam" id="PF00698">
    <property type="entry name" value="Acyl_transf_1"/>
    <property type="match status" value="2"/>
</dbReference>
<dbReference type="PROSITE" id="PS52004">
    <property type="entry name" value="KS3_2"/>
    <property type="match status" value="2"/>
</dbReference>
<dbReference type="GO" id="GO:0031177">
    <property type="term" value="F:phosphopantetheine binding"/>
    <property type="evidence" value="ECO:0007669"/>
    <property type="project" value="InterPro"/>
</dbReference>
<feature type="active site" description="Proton donor; for dehydratase activity" evidence="9">
    <location>
        <position position="2713"/>
    </location>
</feature>
<dbReference type="Pfam" id="PF16197">
    <property type="entry name" value="KAsynt_C_assoc"/>
    <property type="match status" value="2"/>
</dbReference>
<protein>
    <submittedName>
        <fullName evidence="14">Acyl transferase domain-containing protein</fullName>
    </submittedName>
</protein>
<dbReference type="SUPFAM" id="SSF47336">
    <property type="entry name" value="ACP-like"/>
    <property type="match status" value="1"/>
</dbReference>
<dbReference type="SUPFAM" id="SSF52151">
    <property type="entry name" value="FabD/lysophospholipase-like"/>
    <property type="match status" value="2"/>
</dbReference>
<dbReference type="PROSITE" id="PS00606">
    <property type="entry name" value="KS3_1"/>
    <property type="match status" value="2"/>
</dbReference>
<dbReference type="InterPro" id="IPR036736">
    <property type="entry name" value="ACP-like_sf"/>
</dbReference>
<keyword evidence="6" id="KW-0045">Antibiotic biosynthesis</keyword>
<dbReference type="SUPFAM" id="SSF55048">
    <property type="entry name" value="Probable ACP-binding domain of malonyl-CoA ACP transacylase"/>
    <property type="match status" value="2"/>
</dbReference>
<dbReference type="Gene3D" id="1.10.1200.10">
    <property type="entry name" value="ACP-like"/>
    <property type="match status" value="2"/>
</dbReference>
<evidence type="ECO:0000259" key="13">
    <source>
        <dbReference type="PROSITE" id="PS52019"/>
    </source>
</evidence>
<keyword evidence="7" id="KW-0511">Multifunctional enzyme</keyword>
<dbReference type="InterPro" id="IPR020807">
    <property type="entry name" value="PKS_DH"/>
</dbReference>
<dbReference type="EMBL" id="FMHY01000002">
    <property type="protein sequence ID" value="SCL59281.1"/>
    <property type="molecule type" value="Genomic_DNA"/>
</dbReference>
<dbReference type="Pfam" id="PF08990">
    <property type="entry name" value="Docking"/>
    <property type="match status" value="1"/>
</dbReference>
<dbReference type="SMART" id="SM00826">
    <property type="entry name" value="PKS_DH"/>
    <property type="match status" value="2"/>
</dbReference>
<evidence type="ECO:0000256" key="7">
    <source>
        <dbReference type="ARBA" id="ARBA00023268"/>
    </source>
</evidence>
<dbReference type="GO" id="GO:0006633">
    <property type="term" value="P:fatty acid biosynthetic process"/>
    <property type="evidence" value="ECO:0007669"/>
    <property type="project" value="InterPro"/>
</dbReference>
<gene>
    <name evidence="14" type="ORF">GA0070604_4020</name>
</gene>
<dbReference type="Pfam" id="PF02801">
    <property type="entry name" value="Ketoacyl-synt_C"/>
    <property type="match status" value="2"/>
</dbReference>
<feature type="active site" description="Proton acceptor; for dehydratase activity" evidence="9">
    <location>
        <position position="2555"/>
    </location>
</feature>
<dbReference type="Pfam" id="PF00109">
    <property type="entry name" value="ketoacyl-synt"/>
    <property type="match status" value="2"/>
</dbReference>
<dbReference type="CDD" id="cd00833">
    <property type="entry name" value="PKS"/>
    <property type="match status" value="2"/>
</dbReference>
<dbReference type="PROSITE" id="PS50075">
    <property type="entry name" value="CARRIER"/>
    <property type="match status" value="2"/>
</dbReference>
<dbReference type="Gene3D" id="3.10.129.110">
    <property type="entry name" value="Polyketide synthase dehydratase"/>
    <property type="match status" value="2"/>
</dbReference>
<dbReference type="SMART" id="SM01294">
    <property type="entry name" value="PKS_PP_betabranch"/>
    <property type="match status" value="2"/>
</dbReference>
<dbReference type="STRING" id="227316.GA0070604_4020"/>
<dbReference type="SUPFAM" id="SSF53474">
    <property type="entry name" value="alpha/beta-Hydrolases"/>
    <property type="match status" value="1"/>
</dbReference>
<evidence type="ECO:0000259" key="11">
    <source>
        <dbReference type="PROSITE" id="PS50075"/>
    </source>
</evidence>
<feature type="region of interest" description="Disordered" evidence="10">
    <location>
        <begin position="458"/>
        <end position="477"/>
    </location>
</feature>
<dbReference type="InterPro" id="IPR049552">
    <property type="entry name" value="PKS_DH_N"/>
</dbReference>
<evidence type="ECO:0000256" key="1">
    <source>
        <dbReference type="ARBA" id="ARBA00001957"/>
    </source>
</evidence>
<keyword evidence="15" id="KW-1185">Reference proteome</keyword>
<dbReference type="SMART" id="SM00822">
    <property type="entry name" value="PKS_KR"/>
    <property type="match status" value="2"/>
</dbReference>
<dbReference type="InterPro" id="IPR015083">
    <property type="entry name" value="NorB/c/GfsB-D-like_docking"/>
</dbReference>
<dbReference type="InterPro" id="IPR042104">
    <property type="entry name" value="PKS_dehydratase_sf"/>
</dbReference>
<evidence type="ECO:0000313" key="15">
    <source>
        <dbReference type="Proteomes" id="UP000199696"/>
    </source>
</evidence>
<reference evidence="15" key="1">
    <citation type="submission" date="2016-06" db="EMBL/GenBank/DDBJ databases">
        <authorList>
            <person name="Varghese N."/>
            <person name="Submissions Spin"/>
        </authorList>
    </citation>
    <scope>NUCLEOTIDE SEQUENCE [LARGE SCALE GENOMIC DNA]</scope>
    <source>
        <strain evidence="15">DSM 44814</strain>
    </source>
</reference>
<feature type="domain" description="PKS/mFAS DH" evidence="13">
    <location>
        <begin position="883"/>
        <end position="1161"/>
    </location>
</feature>
<evidence type="ECO:0000256" key="4">
    <source>
        <dbReference type="ARBA" id="ARBA00022553"/>
    </source>
</evidence>
<name>A0A1C6UZ34_9ACTN</name>
<evidence type="ECO:0000256" key="3">
    <source>
        <dbReference type="ARBA" id="ARBA00022450"/>
    </source>
</evidence>
<dbReference type="InterPro" id="IPR032821">
    <property type="entry name" value="PKS_assoc"/>
</dbReference>
<dbReference type="PROSITE" id="PS00012">
    <property type="entry name" value="PHOSPHOPANTETHEINE"/>
    <property type="match status" value="2"/>
</dbReference>
<dbReference type="SMART" id="SM00824">
    <property type="entry name" value="PKS_TE"/>
    <property type="match status" value="1"/>
</dbReference>
<feature type="region of interest" description="C-terminal hotdog fold" evidence="9">
    <location>
        <begin position="2652"/>
        <end position="2789"/>
    </location>
</feature>
<dbReference type="GO" id="GO:0033068">
    <property type="term" value="P:macrolide biosynthetic process"/>
    <property type="evidence" value="ECO:0007669"/>
    <property type="project" value="UniProtKB-ARBA"/>
</dbReference>
<feature type="domain" description="Carrier" evidence="11">
    <location>
        <begin position="1565"/>
        <end position="1640"/>
    </location>
</feature>
<feature type="region of interest" description="C-terminal hotdog fold" evidence="9">
    <location>
        <begin position="1024"/>
        <end position="1161"/>
    </location>
</feature>
<dbReference type="FunFam" id="3.40.47.10:FF:000019">
    <property type="entry name" value="Polyketide synthase type I"/>
    <property type="match status" value="2"/>
</dbReference>
<dbReference type="CDD" id="cd08956">
    <property type="entry name" value="KR_3_FAS_SDR_x"/>
    <property type="match status" value="2"/>
</dbReference>
<dbReference type="InterPro" id="IPR013968">
    <property type="entry name" value="PKS_KR"/>
</dbReference>
<dbReference type="InterPro" id="IPR001031">
    <property type="entry name" value="Thioesterase"/>
</dbReference>
<keyword evidence="5 14" id="KW-0808">Transferase</keyword>
<feature type="region of interest" description="N-terminal hotdog fold" evidence="9">
    <location>
        <begin position="883"/>
        <end position="1011"/>
    </location>
</feature>
<dbReference type="InterPro" id="IPR020802">
    <property type="entry name" value="TesA-like"/>
</dbReference>
<organism evidence="14 15">
    <name type="scientific">Micromonospora eburnea</name>
    <dbReference type="NCBI Taxonomy" id="227316"/>
    <lineage>
        <taxon>Bacteria</taxon>
        <taxon>Bacillati</taxon>
        <taxon>Actinomycetota</taxon>
        <taxon>Actinomycetes</taxon>
        <taxon>Micromonosporales</taxon>
        <taxon>Micromonosporaceae</taxon>
        <taxon>Micromonospora</taxon>
    </lineage>
</organism>
<dbReference type="Proteomes" id="UP000199696">
    <property type="component" value="Unassembled WGS sequence"/>
</dbReference>
<dbReference type="InterPro" id="IPR049900">
    <property type="entry name" value="PKS_mFAS_DH"/>
</dbReference>
<dbReference type="SMART" id="SM00823">
    <property type="entry name" value="PKS_PP"/>
    <property type="match status" value="2"/>
</dbReference>
<dbReference type="InterPro" id="IPR016035">
    <property type="entry name" value="Acyl_Trfase/lysoPLipase"/>
</dbReference>
<evidence type="ECO:0000256" key="8">
    <source>
        <dbReference type="ARBA" id="ARBA00023315"/>
    </source>
</evidence>
<dbReference type="InterPro" id="IPR029058">
    <property type="entry name" value="AB_hydrolase_fold"/>
</dbReference>
<dbReference type="PANTHER" id="PTHR43775">
    <property type="entry name" value="FATTY ACID SYNTHASE"/>
    <property type="match status" value="1"/>
</dbReference>
<dbReference type="InterPro" id="IPR009081">
    <property type="entry name" value="PP-bd_ACP"/>
</dbReference>
<dbReference type="InterPro" id="IPR020841">
    <property type="entry name" value="PKS_Beta-ketoAc_synthase_dom"/>
</dbReference>
<evidence type="ECO:0000256" key="10">
    <source>
        <dbReference type="SAM" id="MobiDB-lite"/>
    </source>
</evidence>
<dbReference type="InterPro" id="IPR036291">
    <property type="entry name" value="NAD(P)-bd_dom_sf"/>
</dbReference>
<keyword evidence="4" id="KW-0597">Phosphoprotein</keyword>
<dbReference type="RefSeq" id="WP_091120516.1">
    <property type="nucleotide sequence ID" value="NZ_FMHY01000002.1"/>
</dbReference>
<dbReference type="InterPro" id="IPR018201">
    <property type="entry name" value="Ketoacyl_synth_AS"/>
</dbReference>
<dbReference type="SUPFAM" id="SSF53901">
    <property type="entry name" value="Thiolase-like"/>
    <property type="match status" value="2"/>
</dbReference>
<dbReference type="InterPro" id="IPR020806">
    <property type="entry name" value="PKS_PP-bd"/>
</dbReference>
<comment type="cofactor">
    <cofactor evidence="1">
        <name>pantetheine 4'-phosphate</name>
        <dbReference type="ChEBI" id="CHEBI:47942"/>
    </cofactor>
</comment>
<comment type="pathway">
    <text evidence="2">Antibiotic biosynthesis.</text>
</comment>
<dbReference type="InterPro" id="IPR049551">
    <property type="entry name" value="PKS_DH_C"/>
</dbReference>
<feature type="domain" description="Ketosynthase family 3 (KS3)" evidence="12">
    <location>
        <begin position="33"/>
        <end position="457"/>
    </location>
</feature>
<dbReference type="InterPro" id="IPR001227">
    <property type="entry name" value="Ac_transferase_dom_sf"/>
</dbReference>
<dbReference type="SUPFAM" id="SSF51735">
    <property type="entry name" value="NAD(P)-binding Rossmann-fold domains"/>
    <property type="match status" value="4"/>
</dbReference>
<dbReference type="Gene3D" id="3.40.366.10">
    <property type="entry name" value="Malonyl-Coenzyme A Acyl Carrier Protein, domain 2"/>
    <property type="match status" value="2"/>
</dbReference>
<dbReference type="Gene3D" id="3.40.50.720">
    <property type="entry name" value="NAD(P)-binding Rossmann-like Domain"/>
    <property type="match status" value="2"/>
</dbReference>
<dbReference type="FunFam" id="1.10.1200.10:FF:000007">
    <property type="entry name" value="Probable polyketide synthase pks17"/>
    <property type="match status" value="1"/>
</dbReference>
<feature type="active site" description="Proton acceptor; for dehydratase activity" evidence="9">
    <location>
        <position position="926"/>
    </location>
</feature>
<evidence type="ECO:0000259" key="12">
    <source>
        <dbReference type="PROSITE" id="PS52004"/>
    </source>
</evidence>
<proteinExistence type="predicted"/>
<feature type="active site" description="Proton donor; for dehydratase activity" evidence="9">
    <location>
        <position position="1085"/>
    </location>
</feature>
<dbReference type="PANTHER" id="PTHR43775:SF51">
    <property type="entry name" value="INACTIVE PHENOLPHTHIOCEROL SYNTHESIS POLYKETIDE SYNTHASE TYPE I PKS1-RELATED"/>
    <property type="match status" value="1"/>
</dbReference>
<dbReference type="Pfam" id="PF08659">
    <property type="entry name" value="KR"/>
    <property type="match status" value="2"/>
</dbReference>
<dbReference type="InterPro" id="IPR050091">
    <property type="entry name" value="PKS_NRPS_Biosynth_Enz"/>
</dbReference>
<dbReference type="InterPro" id="IPR014030">
    <property type="entry name" value="Ketoacyl_synth_N"/>
</dbReference>
<feature type="domain" description="Carrier" evidence="11">
    <location>
        <begin position="3185"/>
        <end position="3263"/>
    </location>
</feature>
<evidence type="ECO:0000256" key="9">
    <source>
        <dbReference type="PROSITE-ProRule" id="PRU01363"/>
    </source>
</evidence>
<dbReference type="GO" id="GO:0004315">
    <property type="term" value="F:3-oxoacyl-[acyl-carrier-protein] synthase activity"/>
    <property type="evidence" value="ECO:0007669"/>
    <property type="project" value="InterPro"/>
</dbReference>
<feature type="domain" description="PKS/mFAS DH" evidence="13">
    <location>
        <begin position="2513"/>
        <end position="2789"/>
    </location>
</feature>
<keyword evidence="8" id="KW-0012">Acyltransferase</keyword>
<evidence type="ECO:0000313" key="14">
    <source>
        <dbReference type="EMBL" id="SCL59281.1"/>
    </source>
</evidence>
<accession>A0A1C6UZ34</accession>
<dbReference type="Gene3D" id="3.30.70.3290">
    <property type="match status" value="2"/>
</dbReference>
<dbReference type="SMART" id="SM00827">
    <property type="entry name" value="PKS_AT"/>
    <property type="match status" value="2"/>
</dbReference>
<feature type="domain" description="Ketosynthase family 3 (KS3)" evidence="12">
    <location>
        <begin position="1658"/>
        <end position="2082"/>
    </location>
</feature>
<dbReference type="InterPro" id="IPR006162">
    <property type="entry name" value="Ppantetheine_attach_site"/>
</dbReference>
<evidence type="ECO:0000256" key="2">
    <source>
        <dbReference type="ARBA" id="ARBA00004792"/>
    </source>
</evidence>
<dbReference type="InterPro" id="IPR016036">
    <property type="entry name" value="Malonyl_transacylase_ACP-bd"/>
</dbReference>
<dbReference type="InterPro" id="IPR014043">
    <property type="entry name" value="Acyl_transferase_dom"/>
</dbReference>
<dbReference type="InterPro" id="IPR057326">
    <property type="entry name" value="KR_dom"/>
</dbReference>
<dbReference type="SMART" id="SM00825">
    <property type="entry name" value="PKS_KS"/>
    <property type="match status" value="2"/>
</dbReference>
<sequence length="3547" mass="372255">MNGEDKLRYFLKRVTNELQETRERLSEVEAASREPIAIVGMACRFPGDVTSPEDLWSLLQAEGSAVGDFPADRGWDVDAIYDPEPGLAGHTYTHAGGFLADVAGFDAAFFGISPREALAMDPQQRLLLETSWEAIERAGIDPQNLRGSRTGVFTGLTYHDYATDLGAVPDELQGFLGNGNAGSVASGRVAYSFGFEGPAVTVDTACSSSLVALHLAVQALRSGECDLALAGGVTVMSTPGVFVEFSRQRGLAADGRCKSFAAAADGTGWSEGVGLVLVERLSDARRHGHRVLAVVRGSAVNQDGASNGLTAPNGPSQQRVIRQALSVAGLTSADVDVVEAHGTGTRLGDPIEAQAVLATYGQDRATPVLLGSVKSNLGHTQAAAGVAGVIKMVLAMRHGVVPRSLHIDEPSPHVDWSAGAVRLVRETTVWPEVDRPRRAGVSSFGVSGTNAHVVLEQSPEPEPVSDGPESGPGLGSELGPTVWVVSARSVAGLRAQVDRLASFVQARPELPPGMVAAGLVRRRALLPYRAVGVGATAGELIAGLRTAPDPAAAAAAGGGGVGWLFTGQGSQRQGMGTGLATRFPVFAAEFTRVCGLLDEFLPRPLAQVIAEGGPLLDRTMYAQAAVFAVQVAQVALLRSFGVRPQVVLGHSVGEFAAAVTAGVLDMTDACRLVAARGRLMDALPAGGAMLAVHAGEQQVRQWVTGLDVAAVNTAGQVVLSGTEPAVDAAAGLLAGYGVRARRLRVSHAFHSVLMEPMLAEFADIAGTVTYQPAQVPMLSSVRAGADVSTPEYWVRHVRDTVRFADAIAALDTPTNIEVGPDATLTAMLTDHRISPLLRRDADEATTYLKALGDLHTAGIPINWEPILPATDRQVDLPTYAFQHQRYWLDPAGDGGGWRGSAVRVADGGVVVSATVSLARQPWLADHAVNGVVLVPGTGFVDWAVHAGDLAGAPVLRELTVQTPLVLDTTSTVEVQTTVSADHQVAIYSRAGEEQPWICHATGVLAEAAESGVPEAGSSWPPAGAAPIRLEGFYDRLAGVGLQYGPVFQGVQAAWRDGEDLVAEVVLDETGRGQVDHFGVHPALLDAALHVAALGMPDGPAEPLLPFAWQDVCVYATGATRVRVRMRADDQRVSLTLTDMSGGVVATVGSLVLRVLPDQPVTRTRDLYVVDWVDAGRAQADRGEAGLPVWDCTGVGLHEVLAGARQRLADDQQRWLVLVPGGQDVPGAAAVWGLLASAQSEHPGRFVLVDAADANLARAAVAVCDEPQLRVDGNGSIRVPRLVRVRAPGGDEPVGFGAGPVLITGGTGTLGGLLARHLAREHGVTDLLLVSRRGPHAPGTGELAKDLREAGAQARIVACDLTDRQALAALLDEHCPSAVIHAAGVLDDATITNLTPAQLDTVFTAKAVTAGYLHELTRDRDLHAFVLFSSASGVFGSAGQANYAAANAYLDALARQRREDNLPAQSLAWGLWETESTLAGSADRGRLARSGVLPIDDELGLRLFDAAVRIGSPVVVPVRLQLTGSMGEVPSLLSRLVPATRRTAASGDQKSWVHQLAERDPAGRRAELVRQVCALAAAVLGFAGGDQIDAGSRFRELGFDSLTAVDLRNHLVSRFGLQLPATLIFDYPSPAALAGYLDEVLFGGGQSVSASVVAAATDGDPIVIVGMACRFPGGVSSPDELWDLVVGERDAIGGFPLDRGWDVDRLFDPDPDRTGRSYAREGGFLYDAAEFDAGLFGISPREALAMDPQQRLLLETSWEVLERAGIDPLSLRGSRTGVFTGLMYHDYLGRMHQIPPELEGHMGNGNAGSIASGRISYTFGFEGPAVTVDTACSSSLVALHLAIQALRSGECDLALAGGVAVMATPGVFVEFSRQRGLAADGRCKSFAAAADGTGWSEGAGVLLVERLSDARRHGHRVLAVVRGSAVNQDGASNGLTAPNGPSQQRVIRQALSVAGLTSADVDVVEAHGTGTRLGDPIEAQAVLATYGQDRTIPVLLGSVKSNLGHTQAAAGVAGVIKMVLAMRHGVVPRSLHIDEPSPHVDWSAGAVRLASETTVWPEVDRPRRAGVSSFGVSGTNAHVVLEQSPEPEPGPVSDGPEPEWVSGGLGPTVWVVSARSAAGLHAQVDRLASFVQARPELPPGMVAAGLVRRRALLPYRAVGVGATAGELIAGLRTAPDPAAAAAGGGVVWVFAGQGWQWQGMGRQLMTESVVFAEAMAECDAALRPWTGRSVLDDHDGDVRVVQPLMWAVMVSLSRVWRSLGVYPSAVIGHSQGELAAAVAAGALSLAEGARIVAVRAAVIAETLSGRGGMLSVALPETRVRELVDGVPGVDVAAVNGPGLCVVSGDRAAVESIDWGQARTRWVDVDYASHSVQVETAEELLSQRLGVVEFQAGQVPWYSTVTGELIDPAGLDAGYWFTNLRAEVRFEAAVRAAVRDGRDRFLEVSGHPVLLPGITTTLGDIPAVVSGTLQRDRGGLIEVLRAAAVLHTAGIPINWEPILPATDRQVDLPTYAFQHQRYWLDPAGDGGWRGSAVRLADGGVVVSATVSLARQPWLADHAVNGVVLVPGTGFVDWAVHAGDLAGAPVLRELTVQTPLVLDTTSTVEVQTTVNGQQQVAIYSRGGDDEPWTCHATGVLGPAVAEPIADDASWPPAGATPVAVQGFYDALAARGYEYGPVFQGVQAAWRDGEDLVAEVVLDETGREQVDHFGVHPALLDAALHVAALGMPDGPAEPLLPFAWQDVCVYATGATRVRVRMRADDQRVSLTLTDMSGGVVATVGSLALRVLPDQPVTRTTRDLYVVDWVDAGRAQTDREVVPASEAGLPVWDCTGVGLHEVLAGARQRLADDQQRWLVLVPGGQDVPGAAAVWGLLASAQSEHPGRFVLVDAADANLARAAVAVCDEPQLRVDGNGSIRVPRLVRVRAPGGDEPVGFGAGPVLITGGTGTLGGLLARHLAREHGVTDLLLVSRRGPHAPGTGELAKDLREAGAQARIIACDLTNRQALAALLAEHTPTAVIHAAGVLDDATITNLTPAQLDTVLNSKARTAEYLHELTRDLDLHAFVLFSSAAGLFGSAGQANYAAANAYLDALARQRREDNLPAQSLAWGLWETTSAMTATVDTTRAYNGVLAMTDQHALTLFDTALHTDHPVLVPIRLRLDGTSATHPLLDKLAPVRRSAADSISRPAAPRTEEDFIDRVRAEAAAVLGHRSGHDVDPDGQFTELGFDSLAAIKLRNQLGAATGVRLAATAVFDHPTARELGRHLHAASGGAPAQAAEGDTLSSLFRDAVAAGRRDDGFELLSAVAKLRPGFGSPADLPSIAPPVRLAKGPTPPRLICVPSPMGLGGAHQYARLAAALRDVREVYGLAIPGFLQSEALPESPDAVVQWLAASLLQVVGDDPYAVVGYSSGGLFAQGLTRLLEEQGRPPAGLALLDTYLPNSTAMEHFATPMLEGLFEREESLGPFTSARLSAMGRYVRLIAECKIPTVTTPTLFVRPAELFRAGPGAPEPESWRATWESAAATAEVPGDHFSMLEQGATRTARVIDEWLASVP</sequence>
<feature type="region of interest" description="N-terminal hotdog fold" evidence="9">
    <location>
        <begin position="2513"/>
        <end position="2640"/>
    </location>
</feature>
<dbReference type="Gene3D" id="3.40.50.1820">
    <property type="entry name" value="alpha/beta hydrolase"/>
    <property type="match status" value="1"/>
</dbReference>